<keyword evidence="3" id="KW-1185">Reference proteome</keyword>
<dbReference type="EMBL" id="JAODOQ010000001">
    <property type="protein sequence ID" value="MCT8986278.1"/>
    <property type="molecule type" value="Genomic_DNA"/>
</dbReference>
<evidence type="ECO:0000313" key="3">
    <source>
        <dbReference type="Proteomes" id="UP001431192"/>
    </source>
</evidence>
<protein>
    <submittedName>
        <fullName evidence="2">Uncharacterized protein</fullName>
    </submittedName>
</protein>
<dbReference type="Proteomes" id="UP001431192">
    <property type="component" value="Unassembled WGS sequence"/>
</dbReference>
<sequence length="148" mass="17029">MPSYSDIYVISEKRDQKTVEEFLNEFLPERDETADEYEFPQYSESSDVIFSTAKEALVKCINERDIDYRIYWRALNEAKPEHAMVFFLADGHVIYGVSTDDAYPKYAAELLLKLQSFLGSGLGYIGHEASPDAESLEEFKREIAVHQP</sequence>
<name>A0ABT2P0V5_9GAMM</name>
<dbReference type="RefSeq" id="WP_261732417.1">
    <property type="nucleotide sequence ID" value="NZ_JAODOQ010000001.1"/>
</dbReference>
<gene>
    <name evidence="1" type="ORF">N4T56_04815</name>
    <name evidence="2" type="ORF">N4T56_06965</name>
</gene>
<accession>A0ABT2P0V5</accession>
<reference evidence="2" key="1">
    <citation type="submission" date="2022-09" db="EMBL/GenBank/DDBJ databases">
        <title>Shewanella sp. KJ10-1 sp.nov, isolated from marine algae.</title>
        <authorList>
            <person name="Butt M."/>
            <person name="Lee J.K."/>
            <person name="Kim J.M."/>
            <person name="Choi D.G."/>
        </authorList>
    </citation>
    <scope>NUCLEOTIDE SEQUENCE</scope>
    <source>
        <strain evidence="2">KJ10-1</strain>
    </source>
</reference>
<organism evidence="2 3">
    <name type="scientific">Shewanella phaeophyticola</name>
    <dbReference type="NCBI Taxonomy" id="2978345"/>
    <lineage>
        <taxon>Bacteria</taxon>
        <taxon>Pseudomonadati</taxon>
        <taxon>Pseudomonadota</taxon>
        <taxon>Gammaproteobacteria</taxon>
        <taxon>Alteromonadales</taxon>
        <taxon>Shewanellaceae</taxon>
        <taxon>Shewanella</taxon>
    </lineage>
</organism>
<evidence type="ECO:0000313" key="1">
    <source>
        <dbReference type="EMBL" id="MCT8985946.1"/>
    </source>
</evidence>
<evidence type="ECO:0000313" key="2">
    <source>
        <dbReference type="EMBL" id="MCT8986278.1"/>
    </source>
</evidence>
<proteinExistence type="predicted"/>
<dbReference type="EMBL" id="JAODOQ010000001">
    <property type="protein sequence ID" value="MCT8985946.1"/>
    <property type="molecule type" value="Genomic_DNA"/>
</dbReference>
<comment type="caution">
    <text evidence="2">The sequence shown here is derived from an EMBL/GenBank/DDBJ whole genome shotgun (WGS) entry which is preliminary data.</text>
</comment>